<proteinExistence type="inferred from homology"/>
<keyword evidence="11" id="KW-1185">Reference proteome</keyword>
<evidence type="ECO:0000256" key="6">
    <source>
        <dbReference type="ARBA" id="ARBA00022982"/>
    </source>
</evidence>
<evidence type="ECO:0000313" key="10">
    <source>
        <dbReference type="EMBL" id="CDW85115.1"/>
    </source>
</evidence>
<evidence type="ECO:0000256" key="2">
    <source>
        <dbReference type="ARBA" id="ARBA00022448"/>
    </source>
</evidence>
<gene>
    <name evidence="10" type="primary">Contig3979.g4264</name>
    <name evidence="10" type="ORF">STYLEM_14185</name>
</gene>
<evidence type="ECO:0000256" key="4">
    <source>
        <dbReference type="ARBA" id="ARBA00022792"/>
    </source>
</evidence>
<evidence type="ECO:0000256" key="9">
    <source>
        <dbReference type="RuleBase" id="RU367010"/>
    </source>
</evidence>
<comment type="subcellular location">
    <subcellularLocation>
        <location evidence="9">Mitochondrion inner membrane</location>
        <topology evidence="9">Peripheral membrane protein</topology>
        <orientation evidence="9">Matrix side</orientation>
    </subcellularLocation>
</comment>
<dbReference type="Gene3D" id="3.30.160.190">
    <property type="entry name" value="atu1810 like domain"/>
    <property type="match status" value="1"/>
</dbReference>
<comment type="similarity">
    <text evidence="1 9">Belongs to the complex I NDUFS4 subunit family.</text>
</comment>
<evidence type="ECO:0000313" key="11">
    <source>
        <dbReference type="Proteomes" id="UP000039865"/>
    </source>
</evidence>
<dbReference type="InParanoid" id="A0A078ARL5"/>
<dbReference type="OrthoDB" id="286255at2759"/>
<protein>
    <recommendedName>
        <fullName evidence="9">NADH dehydrogenase [ubiquinone] iron-sulfur protein 4, mitochondrial</fullName>
    </recommendedName>
</protein>
<evidence type="ECO:0000256" key="8">
    <source>
        <dbReference type="ARBA" id="ARBA00023136"/>
    </source>
</evidence>
<evidence type="ECO:0000256" key="5">
    <source>
        <dbReference type="ARBA" id="ARBA00022946"/>
    </source>
</evidence>
<keyword evidence="6 9" id="KW-0249">Electron transport</keyword>
<accession>A0A078ARL5</accession>
<name>A0A078ARL5_STYLE</name>
<keyword evidence="8 9" id="KW-0472">Membrane</keyword>
<comment type="function">
    <text evidence="9">Accessory subunit of the mitochondrial membrane respiratory chain NADH dehydrogenase (Complex I), that is believed not to be involved in catalysis. Complex I functions in the transfer of electrons from NADH to the respiratory chain. The immediate electron acceptor for the enzyme is believed to be ubiquinone.</text>
</comment>
<keyword evidence="3 9" id="KW-0679">Respiratory chain</keyword>
<keyword evidence="5 9" id="KW-0809">Transit peptide</keyword>
<reference evidence="10 11" key="1">
    <citation type="submission" date="2014-06" db="EMBL/GenBank/DDBJ databases">
        <authorList>
            <person name="Swart Estienne"/>
        </authorList>
    </citation>
    <scope>NUCLEOTIDE SEQUENCE [LARGE SCALE GENOMIC DNA]</scope>
    <source>
        <strain evidence="10 11">130c</strain>
    </source>
</reference>
<dbReference type="InterPro" id="IPR038532">
    <property type="entry name" value="NDUFS4-like_sf"/>
</dbReference>
<keyword evidence="4 9" id="KW-0999">Mitochondrion inner membrane</keyword>
<sequence length="205" mass="23272">MSRSITAVSKVVNQQALEAIQAKLVQNVWAIKTSLNPNADKLRDGAIQRASVSLPREDIHPSFNTDKVGLYKRPQMDETSSGTAYTQAQISETNYSKNKIARIYHPQRKHVHNHPVNKNIGKHWVIEFQAASSYKSPLMGWTSATTDSFAKTKFVVGSLSAAVRYCESMGWGYDVLYPQTRWHTKKNYSDNFMWKGQPKAEETYD</sequence>
<organism evidence="10 11">
    <name type="scientific">Stylonychia lemnae</name>
    <name type="common">Ciliate</name>
    <dbReference type="NCBI Taxonomy" id="5949"/>
    <lineage>
        <taxon>Eukaryota</taxon>
        <taxon>Sar</taxon>
        <taxon>Alveolata</taxon>
        <taxon>Ciliophora</taxon>
        <taxon>Intramacronucleata</taxon>
        <taxon>Spirotrichea</taxon>
        <taxon>Stichotrichia</taxon>
        <taxon>Sporadotrichida</taxon>
        <taxon>Oxytrichidae</taxon>
        <taxon>Stylonychinae</taxon>
        <taxon>Stylonychia</taxon>
    </lineage>
</organism>
<keyword evidence="2 9" id="KW-0813">Transport</keyword>
<keyword evidence="7 9" id="KW-0496">Mitochondrion</keyword>
<dbReference type="InterPro" id="IPR006885">
    <property type="entry name" value="NADH_UbQ_FeS_4_mit-like"/>
</dbReference>
<dbReference type="AlphaFoldDB" id="A0A078ARL5"/>
<dbReference type="GO" id="GO:0005743">
    <property type="term" value="C:mitochondrial inner membrane"/>
    <property type="evidence" value="ECO:0007669"/>
    <property type="project" value="UniProtKB-SubCell"/>
</dbReference>
<evidence type="ECO:0000256" key="3">
    <source>
        <dbReference type="ARBA" id="ARBA00022660"/>
    </source>
</evidence>
<evidence type="ECO:0000256" key="1">
    <source>
        <dbReference type="ARBA" id="ARBA00005882"/>
    </source>
</evidence>
<evidence type="ECO:0000256" key="7">
    <source>
        <dbReference type="ARBA" id="ARBA00023128"/>
    </source>
</evidence>
<dbReference type="Pfam" id="PF04800">
    <property type="entry name" value="NDUS4"/>
    <property type="match status" value="1"/>
</dbReference>
<dbReference type="EMBL" id="CCKQ01013453">
    <property type="protein sequence ID" value="CDW85115.1"/>
    <property type="molecule type" value="Genomic_DNA"/>
</dbReference>
<dbReference type="Proteomes" id="UP000039865">
    <property type="component" value="Unassembled WGS sequence"/>
</dbReference>
<dbReference type="GO" id="GO:0022900">
    <property type="term" value="P:electron transport chain"/>
    <property type="evidence" value="ECO:0007669"/>
    <property type="project" value="InterPro"/>
</dbReference>
<dbReference type="OMA" id="ARIYIQD"/>